<dbReference type="SUPFAM" id="SSF101821">
    <property type="entry name" value="Aminopeptidase/glucanase lid domain"/>
    <property type="match status" value="1"/>
</dbReference>
<reference evidence="1" key="1">
    <citation type="submission" date="2013-12" db="EMBL/GenBank/DDBJ databases">
        <title>A Varibaculum cambriense genome reconstructed from a premature infant gut community with otherwise low bacterial novelty that shifts toward anaerobic metabolism during the third week of life.</title>
        <authorList>
            <person name="Brown C.T."/>
            <person name="Sharon I."/>
            <person name="Thomas B.C."/>
            <person name="Castelle C.J."/>
            <person name="Morowitz M.J."/>
            <person name="Banfield J.F."/>
        </authorList>
    </citation>
    <scope>NUCLEOTIDE SEQUENCE</scope>
</reference>
<dbReference type="EMBL" id="AZMM01004342">
    <property type="protein sequence ID" value="ETJ41728.1"/>
    <property type="molecule type" value="Genomic_DNA"/>
</dbReference>
<feature type="non-terminal residue" evidence="1">
    <location>
        <position position="1"/>
    </location>
</feature>
<gene>
    <name evidence="1" type="ORF">Q604_UNBC04342G0002</name>
</gene>
<protein>
    <submittedName>
        <fullName evidence="1">Uncharacterized protein</fullName>
    </submittedName>
</protein>
<proteinExistence type="predicted"/>
<comment type="caution">
    <text evidence="1">The sequence shown here is derived from an EMBL/GenBank/DDBJ whole genome shotgun (WGS) entry which is preliminary data.</text>
</comment>
<name>W1YGQ9_9ZZZZ</name>
<organism evidence="1">
    <name type="scientific">human gut metagenome</name>
    <dbReference type="NCBI Taxonomy" id="408170"/>
    <lineage>
        <taxon>unclassified sequences</taxon>
        <taxon>metagenomes</taxon>
        <taxon>organismal metagenomes</taxon>
    </lineage>
</organism>
<dbReference type="GO" id="GO:0004177">
    <property type="term" value="F:aminopeptidase activity"/>
    <property type="evidence" value="ECO:0007669"/>
    <property type="project" value="InterPro"/>
</dbReference>
<dbReference type="AlphaFoldDB" id="W1YGQ9"/>
<accession>W1YGQ9</accession>
<dbReference type="Gene3D" id="2.30.250.10">
    <property type="entry name" value="Aminopeptidase i, Domain 2"/>
    <property type="match status" value="1"/>
</dbReference>
<evidence type="ECO:0000313" key="1">
    <source>
        <dbReference type="EMBL" id="ETJ41728.1"/>
    </source>
</evidence>
<sequence>VKQNPQYEDSNLVFWDTHYYGGIKNIIG</sequence>
<dbReference type="InterPro" id="IPR023358">
    <property type="entry name" value="Peptidase_M18_dom2"/>
</dbReference>